<dbReference type="STRING" id="1408281.Epro_0452"/>
<feature type="domain" description="UDP N-acetylglucosamine O-acyltransferase C-terminal" evidence="6">
    <location>
        <begin position="180"/>
        <end position="258"/>
    </location>
</feature>
<keyword evidence="2" id="KW-0441">Lipid A biosynthesis</keyword>
<dbReference type="EMBL" id="CP009498">
    <property type="protein sequence ID" value="AKL97831.1"/>
    <property type="molecule type" value="Genomic_DNA"/>
</dbReference>
<dbReference type="Gene3D" id="1.20.1180.10">
    <property type="entry name" value="Udp N-acetylglucosamine O-acyltransferase, C-terminal domain"/>
    <property type="match status" value="1"/>
</dbReference>
<evidence type="ECO:0000256" key="1">
    <source>
        <dbReference type="ARBA" id="ARBA00022516"/>
    </source>
</evidence>
<keyword evidence="4" id="KW-0443">Lipid metabolism</keyword>
<dbReference type="Proteomes" id="UP000035337">
    <property type="component" value="Chromosome"/>
</dbReference>
<dbReference type="Pfam" id="PF00132">
    <property type="entry name" value="Hexapep"/>
    <property type="match status" value="1"/>
</dbReference>
<evidence type="ECO:0000256" key="5">
    <source>
        <dbReference type="ARBA" id="ARBA00023315"/>
    </source>
</evidence>
<protein>
    <submittedName>
        <fullName evidence="7">Acyl-[acyl-carrier-protein]--UDP-N-acetylglucosamine O-acyltransferase</fullName>
    </submittedName>
</protein>
<dbReference type="NCBIfam" id="NF003657">
    <property type="entry name" value="PRK05289.1"/>
    <property type="match status" value="1"/>
</dbReference>
<keyword evidence="3 7" id="KW-0808">Transferase</keyword>
<dbReference type="PATRIC" id="fig|1408281.3.peg.465"/>
<organism evidence="7 8">
    <name type="scientific">Endomicrobium proavitum</name>
    <dbReference type="NCBI Taxonomy" id="1408281"/>
    <lineage>
        <taxon>Bacteria</taxon>
        <taxon>Pseudomonadati</taxon>
        <taxon>Elusimicrobiota</taxon>
        <taxon>Endomicrobiia</taxon>
        <taxon>Endomicrobiales</taxon>
        <taxon>Endomicrobiaceae</taxon>
        <taxon>Endomicrobium</taxon>
    </lineage>
</organism>
<keyword evidence="5 7" id="KW-0012">Acyltransferase</keyword>
<keyword evidence="8" id="KW-1185">Reference proteome</keyword>
<name>A0A0G3WGM3_9BACT</name>
<dbReference type="GO" id="GO:0008780">
    <property type="term" value="F:acyl-[acyl-carrier-protein]-UDP-N-acetylglucosamine O-acyltransferase activity"/>
    <property type="evidence" value="ECO:0007669"/>
    <property type="project" value="InterPro"/>
</dbReference>
<dbReference type="InterPro" id="IPR029098">
    <property type="entry name" value="Acetyltransf_C"/>
</dbReference>
<dbReference type="InterPro" id="IPR037157">
    <property type="entry name" value="Acetyltransf_C_sf"/>
</dbReference>
<dbReference type="SUPFAM" id="SSF51161">
    <property type="entry name" value="Trimeric LpxA-like enzymes"/>
    <property type="match status" value="1"/>
</dbReference>
<accession>A0A0G3WGM3</accession>
<dbReference type="PIRSF" id="PIRSF000456">
    <property type="entry name" value="UDP-GlcNAc_acltr"/>
    <property type="match status" value="1"/>
</dbReference>
<dbReference type="GO" id="GO:0009245">
    <property type="term" value="P:lipid A biosynthetic process"/>
    <property type="evidence" value="ECO:0007669"/>
    <property type="project" value="UniProtKB-KW"/>
</dbReference>
<evidence type="ECO:0000256" key="2">
    <source>
        <dbReference type="ARBA" id="ARBA00022556"/>
    </source>
</evidence>
<dbReference type="KEGG" id="epo:Epro_0452"/>
<dbReference type="InterPro" id="IPR010137">
    <property type="entry name" value="Lipid_A_LpxA"/>
</dbReference>
<dbReference type="GO" id="GO:0016020">
    <property type="term" value="C:membrane"/>
    <property type="evidence" value="ECO:0007669"/>
    <property type="project" value="GOC"/>
</dbReference>
<dbReference type="InterPro" id="IPR011004">
    <property type="entry name" value="Trimer_LpxA-like_sf"/>
</dbReference>
<evidence type="ECO:0000313" key="8">
    <source>
        <dbReference type="Proteomes" id="UP000035337"/>
    </source>
</evidence>
<dbReference type="Gene3D" id="2.160.10.10">
    <property type="entry name" value="Hexapeptide repeat proteins"/>
    <property type="match status" value="1"/>
</dbReference>
<sequence length="262" mass="28081">MLVQRKSKMIHASAIIDKSATIEDNVEIGAYSCIGPNVIIKSGTVIGTNVYIEHCEIGSNCKIFHGASVGTPPQDLGYKNEPSKAYIGDGTTLREFVTINRGSAKTGKTIIGKNCYFMTASHAAHDTRIGDNVIMANNTSAAGHVEIGDNAFVSGNVGIHQFCRIGKGSMTGVGTSVTMDIIPYALCAGYRAQLNGLNLVGMKRRKMTADEINDVKDAYKTLFASKLLLNDALAKLSQSGSVYVKEIVEFIKTSKRGIARPE</sequence>
<dbReference type="PANTHER" id="PTHR43480">
    <property type="entry name" value="ACYL-[ACYL-CARRIER-PROTEIN]--UDP-N-ACETYLGLUCOSAMINE O-ACYLTRANSFERASE"/>
    <property type="match status" value="1"/>
</dbReference>
<dbReference type="AlphaFoldDB" id="A0A0G3WGM3"/>
<dbReference type="InterPro" id="IPR001451">
    <property type="entry name" value="Hexapep"/>
</dbReference>
<reference evidence="7 8" key="1">
    <citation type="submission" date="2014-09" db="EMBL/GenBank/DDBJ databases">
        <title>Complete genome sequence of Endomicrobium proavitum.</title>
        <authorList>
            <person name="Zheng H."/>
        </authorList>
    </citation>
    <scope>NUCLEOTIDE SEQUENCE [LARGE SCALE GENOMIC DNA]</scope>
    <source>
        <strain evidence="7 8">Rsa215</strain>
    </source>
</reference>
<dbReference type="NCBIfam" id="TIGR01852">
    <property type="entry name" value="lipid_A_lpxA"/>
    <property type="match status" value="1"/>
</dbReference>
<proteinExistence type="predicted"/>
<dbReference type="PANTHER" id="PTHR43480:SF1">
    <property type="entry name" value="ACYL-[ACYL-CARRIER-PROTEIN]--UDP-N-ACETYLGLUCOSAMINE O-ACYLTRANSFERASE, MITOCHONDRIAL-RELATED"/>
    <property type="match status" value="1"/>
</dbReference>
<evidence type="ECO:0000259" key="6">
    <source>
        <dbReference type="Pfam" id="PF13720"/>
    </source>
</evidence>
<dbReference type="CDD" id="cd03351">
    <property type="entry name" value="LbH_UDP-GlcNAc_AT"/>
    <property type="match status" value="1"/>
</dbReference>
<evidence type="ECO:0000256" key="3">
    <source>
        <dbReference type="ARBA" id="ARBA00022679"/>
    </source>
</evidence>
<dbReference type="Pfam" id="PF13720">
    <property type="entry name" value="Acetyltransf_11"/>
    <property type="match status" value="1"/>
</dbReference>
<evidence type="ECO:0000256" key="4">
    <source>
        <dbReference type="ARBA" id="ARBA00023098"/>
    </source>
</evidence>
<gene>
    <name evidence="7" type="primary">lpxA</name>
    <name evidence="7" type="ORF">Epro_0452</name>
</gene>
<evidence type="ECO:0000313" key="7">
    <source>
        <dbReference type="EMBL" id="AKL97831.1"/>
    </source>
</evidence>
<keyword evidence="1" id="KW-0444">Lipid biosynthesis</keyword>